<dbReference type="GO" id="GO:0005634">
    <property type="term" value="C:nucleus"/>
    <property type="evidence" value="ECO:0007669"/>
    <property type="project" value="TreeGrafter"/>
</dbReference>
<evidence type="ECO:0000313" key="4">
    <source>
        <dbReference type="Proteomes" id="UP000295264"/>
    </source>
</evidence>
<dbReference type="InterPro" id="IPR006600">
    <property type="entry name" value="HTH_CenpB_DNA-bd_dom"/>
</dbReference>
<protein>
    <recommendedName>
        <fullName evidence="2">HTH CENPB-type domain-containing protein</fullName>
    </recommendedName>
</protein>
<dbReference type="Proteomes" id="UP000295264">
    <property type="component" value="Unassembled WGS sequence"/>
</dbReference>
<sequence length="147" mass="16908">RRINLWGLGLDQRRRGQPVTLKAICSQAKRVYMQLVETTGKGNPEKFHASEGWLEKFRNRYRLLNLRLIGEEEPLNTQSAPTYSKQLQKLIRVSGFVPQQVFTAKQMSLFWKCLPSRTFGEKDKILESLEEAKDQISFNFCASAAGD</sequence>
<dbReference type="AlphaFoldDB" id="A0A484GLR8"/>
<keyword evidence="4" id="KW-1185">Reference proteome</keyword>
<keyword evidence="1" id="KW-0238">DNA-binding</keyword>
<dbReference type="PANTHER" id="PTHR19303:SF18">
    <property type="entry name" value="TIGGER TRANSPOSABLE ELEMENT-DERIVED PROTEIN 4"/>
    <property type="match status" value="1"/>
</dbReference>
<evidence type="ECO:0000256" key="1">
    <source>
        <dbReference type="ARBA" id="ARBA00023125"/>
    </source>
</evidence>
<feature type="domain" description="HTH CENPB-type" evidence="2">
    <location>
        <begin position="1"/>
        <end position="67"/>
    </location>
</feature>
<dbReference type="EMBL" id="QWLN02005965">
    <property type="protein sequence ID" value="TEA36757.1"/>
    <property type="molecule type" value="Genomic_DNA"/>
</dbReference>
<organism evidence="3 4">
    <name type="scientific">Sousa chinensis</name>
    <name type="common">Indo-pacific humpbacked dolphin</name>
    <name type="synonym">Steno chinensis</name>
    <dbReference type="NCBI Taxonomy" id="103600"/>
    <lineage>
        <taxon>Eukaryota</taxon>
        <taxon>Metazoa</taxon>
        <taxon>Chordata</taxon>
        <taxon>Craniata</taxon>
        <taxon>Vertebrata</taxon>
        <taxon>Euteleostomi</taxon>
        <taxon>Mammalia</taxon>
        <taxon>Eutheria</taxon>
        <taxon>Laurasiatheria</taxon>
        <taxon>Artiodactyla</taxon>
        <taxon>Whippomorpha</taxon>
        <taxon>Cetacea</taxon>
        <taxon>Odontoceti</taxon>
        <taxon>Delphinidae</taxon>
        <taxon>Sousa</taxon>
    </lineage>
</organism>
<dbReference type="Pfam" id="PF03221">
    <property type="entry name" value="HTH_Tnp_Tc5"/>
    <property type="match status" value="1"/>
</dbReference>
<comment type="caution">
    <text evidence="3">The sequence shown here is derived from an EMBL/GenBank/DDBJ whole genome shotgun (WGS) entry which is preliminary data.</text>
</comment>
<evidence type="ECO:0000259" key="2">
    <source>
        <dbReference type="PROSITE" id="PS51253"/>
    </source>
</evidence>
<dbReference type="InterPro" id="IPR009057">
    <property type="entry name" value="Homeodomain-like_sf"/>
</dbReference>
<proteinExistence type="predicted"/>
<dbReference type="PANTHER" id="PTHR19303">
    <property type="entry name" value="TRANSPOSON"/>
    <property type="match status" value="1"/>
</dbReference>
<evidence type="ECO:0000313" key="3">
    <source>
        <dbReference type="EMBL" id="TEA36757.1"/>
    </source>
</evidence>
<reference evidence="3 4" key="1">
    <citation type="journal article" date="2018" name="Genomics">
        <title>Molecular footprints of inshore aquatic adaptation in Indo-Pacific humpback dolphin (Sousa chinensis).</title>
        <authorList>
            <person name="Ming Y."/>
            <person name="Jian J."/>
            <person name="Yu F."/>
            <person name="Yu X."/>
            <person name="Wang J."/>
            <person name="Liu W."/>
        </authorList>
    </citation>
    <scope>NUCLEOTIDE SEQUENCE [LARGE SCALE GENOMIC DNA]</scope>
    <source>
        <strain evidence="3">MY-2018</strain>
        <tissue evidence="3">Skin</tissue>
    </source>
</reference>
<dbReference type="SUPFAM" id="SSF46689">
    <property type="entry name" value="Homeodomain-like"/>
    <property type="match status" value="1"/>
</dbReference>
<dbReference type="Gene3D" id="1.10.10.60">
    <property type="entry name" value="Homeodomain-like"/>
    <property type="match status" value="1"/>
</dbReference>
<dbReference type="InterPro" id="IPR050863">
    <property type="entry name" value="CenT-Element_Derived"/>
</dbReference>
<name>A0A484GLR8_SOUCH</name>
<feature type="non-terminal residue" evidence="3">
    <location>
        <position position="1"/>
    </location>
</feature>
<feature type="non-terminal residue" evidence="3">
    <location>
        <position position="147"/>
    </location>
</feature>
<accession>A0A484GLR8</accession>
<gene>
    <name evidence="3" type="ORF">DBR06_SOUSAS310176</name>
</gene>
<dbReference type="PROSITE" id="PS51253">
    <property type="entry name" value="HTH_CENPB"/>
    <property type="match status" value="1"/>
</dbReference>
<dbReference type="GO" id="GO:0003677">
    <property type="term" value="F:DNA binding"/>
    <property type="evidence" value="ECO:0007669"/>
    <property type="project" value="UniProtKB-KW"/>
</dbReference>